<evidence type="ECO:0000256" key="5">
    <source>
        <dbReference type="ARBA" id="ARBA00022859"/>
    </source>
</evidence>
<feature type="compositionally biased region" description="Basic and acidic residues" evidence="7">
    <location>
        <begin position="87"/>
        <end position="99"/>
    </location>
</feature>
<dbReference type="GO" id="GO:0008270">
    <property type="term" value="F:zinc ion binding"/>
    <property type="evidence" value="ECO:0007669"/>
    <property type="project" value="UniProtKB-KW"/>
</dbReference>
<organism evidence="10 11">
    <name type="scientific">Gambusia affinis</name>
    <name type="common">Western mosquitofish</name>
    <name type="synonym">Heterandria affinis</name>
    <dbReference type="NCBI Taxonomy" id="33528"/>
    <lineage>
        <taxon>Eukaryota</taxon>
        <taxon>Metazoa</taxon>
        <taxon>Chordata</taxon>
        <taxon>Craniata</taxon>
        <taxon>Vertebrata</taxon>
        <taxon>Euteleostomi</taxon>
        <taxon>Actinopterygii</taxon>
        <taxon>Neopterygii</taxon>
        <taxon>Teleostei</taxon>
        <taxon>Neoteleostei</taxon>
        <taxon>Acanthomorphata</taxon>
        <taxon>Ovalentaria</taxon>
        <taxon>Atherinomorphae</taxon>
        <taxon>Cyprinodontiformes</taxon>
        <taxon>Poeciliidae</taxon>
        <taxon>Poeciliinae</taxon>
        <taxon>Gambusia</taxon>
    </lineage>
</organism>
<dbReference type="SMART" id="SM00589">
    <property type="entry name" value="PRY"/>
    <property type="match status" value="1"/>
</dbReference>
<dbReference type="InterPro" id="IPR017907">
    <property type="entry name" value="Znf_RING_CS"/>
</dbReference>
<evidence type="ECO:0000313" key="11">
    <source>
        <dbReference type="Proteomes" id="UP000250572"/>
    </source>
</evidence>
<dbReference type="PROSITE" id="PS00518">
    <property type="entry name" value="ZF_RING_1"/>
    <property type="match status" value="1"/>
</dbReference>
<sequence length="533" mass="60200">MSVDVEGNEVKSRCISGIIKQAASHTRHQRQDYQIPASISSPLGQRLLFQSHKSHAERIVVGGKWTHCAQGEVINSKICGSRLPPERQADFQKAPETRRAGKATPCGGIQIGSGEFHQSIGVLDRFPIEVFSGPTAAPRSDQMRRAFRRLEAEETRSVVGLTALRPPSLQQHVTFRAEFSFIYEEVKLTDSFSLRGEMAQTGVQTDRERFSCSICLDLLKDPVTTACGHSYCMNCIKDFWDGEDQKGTYSCPQCRETFRERPILKKNTLIAELVEDLKKSRAKAAPADHCYAGPGDSTHSSSINVRPVRHFEDVTAAVSELRDKLQEVLRDKWTNVSLTVIEVDVLLSEPKPKTRTDFFKYSRKITLDPNTASSDLLLSEGNRKATKMNKKQFYFDHPDRFTAYFQVLSKESLTGRCYWEVEWEGEIEVAVSYKSISRSGDESDFRYCDKSWSLYCGTYSYTFFHNDDQICVSGPVSSRLGVYLDHTAGILSFYSVSETMTLLHRVQTTFTQPLLAGISFYYDSNSAEFIKLT</sequence>
<dbReference type="InterPro" id="IPR051051">
    <property type="entry name" value="E3_ubiq-ligase_TRIM/RNF"/>
</dbReference>
<dbReference type="SUPFAM" id="SSF49899">
    <property type="entry name" value="Concanavalin A-like lectins/glucanases"/>
    <property type="match status" value="1"/>
</dbReference>
<keyword evidence="5" id="KW-0391">Immunity</keyword>
<dbReference type="GO" id="GO:0005737">
    <property type="term" value="C:cytoplasm"/>
    <property type="evidence" value="ECO:0007669"/>
    <property type="project" value="UniProtKB-ARBA"/>
</dbReference>
<dbReference type="PROSITE" id="PS50188">
    <property type="entry name" value="B302_SPRY"/>
    <property type="match status" value="1"/>
</dbReference>
<keyword evidence="2" id="KW-0479">Metal-binding</keyword>
<keyword evidence="3 6" id="KW-0863">Zinc-finger</keyword>
<dbReference type="PANTHER" id="PTHR25465">
    <property type="entry name" value="B-BOX DOMAIN CONTAINING"/>
    <property type="match status" value="1"/>
</dbReference>
<dbReference type="InterPro" id="IPR001841">
    <property type="entry name" value="Znf_RING"/>
</dbReference>
<proteinExistence type="predicted"/>
<evidence type="ECO:0008006" key="12">
    <source>
        <dbReference type="Google" id="ProtNLM"/>
    </source>
</evidence>
<dbReference type="Proteomes" id="UP000250572">
    <property type="component" value="Unassembled WGS sequence"/>
</dbReference>
<dbReference type="InterPro" id="IPR006574">
    <property type="entry name" value="PRY"/>
</dbReference>
<dbReference type="Pfam" id="PF13765">
    <property type="entry name" value="PRY"/>
    <property type="match status" value="1"/>
</dbReference>
<evidence type="ECO:0000313" key="10">
    <source>
        <dbReference type="EMBL" id="PWA29395.1"/>
    </source>
</evidence>
<dbReference type="GO" id="GO:0045087">
    <property type="term" value="P:innate immune response"/>
    <property type="evidence" value="ECO:0007669"/>
    <property type="project" value="UniProtKB-KW"/>
</dbReference>
<protein>
    <recommendedName>
        <fullName evidence="12">RING-type domain-containing protein</fullName>
    </recommendedName>
</protein>
<feature type="region of interest" description="Disordered" evidence="7">
    <location>
        <begin position="87"/>
        <end position="106"/>
    </location>
</feature>
<dbReference type="SUPFAM" id="SSF57850">
    <property type="entry name" value="RING/U-box"/>
    <property type="match status" value="1"/>
</dbReference>
<dbReference type="AlphaFoldDB" id="A0A315W1D9"/>
<feature type="domain" description="B30.2/SPRY" evidence="9">
    <location>
        <begin position="345"/>
        <end position="533"/>
    </location>
</feature>
<dbReference type="InterPro" id="IPR043136">
    <property type="entry name" value="B30.2/SPRY_sf"/>
</dbReference>
<dbReference type="Pfam" id="PF15227">
    <property type="entry name" value="zf-C3HC4_4"/>
    <property type="match status" value="1"/>
</dbReference>
<evidence type="ECO:0000259" key="9">
    <source>
        <dbReference type="PROSITE" id="PS50188"/>
    </source>
</evidence>
<dbReference type="SMART" id="SM00449">
    <property type="entry name" value="SPRY"/>
    <property type="match status" value="1"/>
</dbReference>
<evidence type="ECO:0000256" key="1">
    <source>
        <dbReference type="ARBA" id="ARBA00022588"/>
    </source>
</evidence>
<evidence type="ECO:0000256" key="2">
    <source>
        <dbReference type="ARBA" id="ARBA00022723"/>
    </source>
</evidence>
<dbReference type="InterPro" id="IPR013083">
    <property type="entry name" value="Znf_RING/FYVE/PHD"/>
</dbReference>
<keyword evidence="11" id="KW-1185">Reference proteome</keyword>
<accession>A0A315W1D9</accession>
<evidence type="ECO:0000256" key="4">
    <source>
        <dbReference type="ARBA" id="ARBA00022833"/>
    </source>
</evidence>
<keyword evidence="1" id="KW-0399">Innate immunity</keyword>
<dbReference type="InterPro" id="IPR003879">
    <property type="entry name" value="Butyrophylin_SPRY"/>
</dbReference>
<evidence type="ECO:0000256" key="6">
    <source>
        <dbReference type="PROSITE-ProRule" id="PRU00175"/>
    </source>
</evidence>
<dbReference type="STRING" id="33528.ENSGAFP00000004570"/>
<dbReference type="InterPro" id="IPR001870">
    <property type="entry name" value="B30.2/SPRY"/>
</dbReference>
<gene>
    <name evidence="10" type="ORF">CCH79_00017632</name>
</gene>
<evidence type="ECO:0000256" key="7">
    <source>
        <dbReference type="SAM" id="MobiDB-lite"/>
    </source>
</evidence>
<dbReference type="Gene3D" id="2.60.120.920">
    <property type="match status" value="1"/>
</dbReference>
<dbReference type="InterPro" id="IPR013320">
    <property type="entry name" value="ConA-like_dom_sf"/>
</dbReference>
<evidence type="ECO:0000256" key="3">
    <source>
        <dbReference type="ARBA" id="ARBA00022771"/>
    </source>
</evidence>
<dbReference type="PROSITE" id="PS50089">
    <property type="entry name" value="ZF_RING_2"/>
    <property type="match status" value="1"/>
</dbReference>
<dbReference type="EMBL" id="NHOQ01000617">
    <property type="protein sequence ID" value="PWA29395.1"/>
    <property type="molecule type" value="Genomic_DNA"/>
</dbReference>
<feature type="domain" description="RING-type" evidence="8">
    <location>
        <begin position="212"/>
        <end position="255"/>
    </location>
</feature>
<reference evidence="10 11" key="1">
    <citation type="journal article" date="2018" name="G3 (Bethesda)">
        <title>A High-Quality Reference Genome for the Invasive Mosquitofish Gambusia affinis Using a Chicago Library.</title>
        <authorList>
            <person name="Hoffberg S.L."/>
            <person name="Troendle N.J."/>
            <person name="Glenn T.C."/>
            <person name="Mahmud O."/>
            <person name="Louha S."/>
            <person name="Chalopin D."/>
            <person name="Bennetzen J.L."/>
            <person name="Mauricio R."/>
        </authorList>
    </citation>
    <scope>NUCLEOTIDE SEQUENCE [LARGE SCALE GENOMIC DNA]</scope>
    <source>
        <strain evidence="10">NE01/NJP1002.9</strain>
        <tissue evidence="10">Muscle</tissue>
    </source>
</reference>
<dbReference type="SMART" id="SM00184">
    <property type="entry name" value="RING"/>
    <property type="match status" value="1"/>
</dbReference>
<dbReference type="InterPro" id="IPR003877">
    <property type="entry name" value="SPRY_dom"/>
</dbReference>
<dbReference type="PANTHER" id="PTHR25465:SF5">
    <property type="entry name" value="E3 UBIQUITIN_ISG15 LIGASE TRIM25-RELATED"/>
    <property type="match status" value="1"/>
</dbReference>
<name>A0A315W1D9_GAMAF</name>
<dbReference type="PRINTS" id="PR01407">
    <property type="entry name" value="BUTYPHLNCDUF"/>
</dbReference>
<dbReference type="Pfam" id="PF00622">
    <property type="entry name" value="SPRY"/>
    <property type="match status" value="1"/>
</dbReference>
<dbReference type="CDD" id="cd16040">
    <property type="entry name" value="SPRY_PRY_SNTX"/>
    <property type="match status" value="1"/>
</dbReference>
<keyword evidence="4" id="KW-0862">Zinc</keyword>
<comment type="caution">
    <text evidence="10">The sequence shown here is derived from an EMBL/GenBank/DDBJ whole genome shotgun (WGS) entry which is preliminary data.</text>
</comment>
<dbReference type="Gene3D" id="3.30.40.10">
    <property type="entry name" value="Zinc/RING finger domain, C3HC4 (zinc finger)"/>
    <property type="match status" value="1"/>
</dbReference>
<evidence type="ECO:0000259" key="8">
    <source>
        <dbReference type="PROSITE" id="PS50089"/>
    </source>
</evidence>